<dbReference type="Pfam" id="PF01575">
    <property type="entry name" value="MaoC_dehydratas"/>
    <property type="match status" value="1"/>
</dbReference>
<dbReference type="AlphaFoldDB" id="A0A9X1WXN5"/>
<evidence type="ECO:0000313" key="3">
    <source>
        <dbReference type="Proteomes" id="UP001139701"/>
    </source>
</evidence>
<dbReference type="PANTHER" id="PTHR43664">
    <property type="entry name" value="MONOAMINE OXIDASE-RELATED"/>
    <property type="match status" value="1"/>
</dbReference>
<reference evidence="2" key="1">
    <citation type="submission" date="2022-02" db="EMBL/GenBank/DDBJ databases">
        <title>Acinetobacter A3.8 sp. nov., isolated from Sediment (Zhairuo Island).</title>
        <authorList>
            <person name="Zheng K."/>
        </authorList>
    </citation>
    <scope>NUCLEOTIDE SEQUENCE</scope>
    <source>
        <strain evidence="2">A3.8</strain>
    </source>
</reference>
<comment type="caution">
    <text evidence="2">The sequence shown here is derived from an EMBL/GenBank/DDBJ whole genome shotgun (WGS) entry which is preliminary data.</text>
</comment>
<dbReference type="Gene3D" id="3.10.129.10">
    <property type="entry name" value="Hotdog Thioesterase"/>
    <property type="match status" value="1"/>
</dbReference>
<dbReference type="PANTHER" id="PTHR43664:SF1">
    <property type="entry name" value="BETA-METHYLMALYL-COA DEHYDRATASE"/>
    <property type="match status" value="1"/>
</dbReference>
<dbReference type="Proteomes" id="UP001139701">
    <property type="component" value="Unassembled WGS sequence"/>
</dbReference>
<keyword evidence="3" id="KW-1185">Reference proteome</keyword>
<evidence type="ECO:0000259" key="1">
    <source>
        <dbReference type="Pfam" id="PF01575"/>
    </source>
</evidence>
<proteinExistence type="predicted"/>
<sequence length="151" mass="16891">MTKLYLEDLAVGQKYHSGEYALTEEKIKQFASEYDPQPFHMNEVSALAHPVFQGLAGSGWQTAAITMRLWVKSFPVAGGLLGMGADVRWKLPTRPNDVLHVESEITELRRSQSKPNQGVITLFSQTKNQNDEVVQESTTKILVWSKDSGVK</sequence>
<dbReference type="CDD" id="cd03454">
    <property type="entry name" value="YdeM"/>
    <property type="match status" value="1"/>
</dbReference>
<organism evidence="2 3">
    <name type="scientific">Acinetobacter sedimenti</name>
    <dbReference type="NCBI Taxonomy" id="2919922"/>
    <lineage>
        <taxon>Bacteria</taxon>
        <taxon>Pseudomonadati</taxon>
        <taxon>Pseudomonadota</taxon>
        <taxon>Gammaproteobacteria</taxon>
        <taxon>Moraxellales</taxon>
        <taxon>Moraxellaceae</taxon>
        <taxon>Acinetobacter</taxon>
    </lineage>
</organism>
<gene>
    <name evidence="2" type="ORF">MKI79_07890</name>
</gene>
<dbReference type="InterPro" id="IPR052342">
    <property type="entry name" value="MCH/BMMD"/>
</dbReference>
<dbReference type="InterPro" id="IPR029069">
    <property type="entry name" value="HotDog_dom_sf"/>
</dbReference>
<dbReference type="InterPro" id="IPR002539">
    <property type="entry name" value="MaoC-like_dom"/>
</dbReference>
<name>A0A9X1WXN5_9GAMM</name>
<dbReference type="RefSeq" id="WP_241571784.1">
    <property type="nucleotide sequence ID" value="NZ_JAKUML010000011.1"/>
</dbReference>
<protein>
    <submittedName>
        <fullName evidence="2">MaoC family dehydratase</fullName>
    </submittedName>
</protein>
<accession>A0A9X1WXN5</accession>
<dbReference type="SUPFAM" id="SSF54637">
    <property type="entry name" value="Thioesterase/thiol ester dehydrase-isomerase"/>
    <property type="match status" value="1"/>
</dbReference>
<dbReference type="EMBL" id="JAKUML010000011">
    <property type="protein sequence ID" value="MCJ8146820.1"/>
    <property type="molecule type" value="Genomic_DNA"/>
</dbReference>
<feature type="domain" description="MaoC-like" evidence="1">
    <location>
        <begin position="11"/>
        <end position="115"/>
    </location>
</feature>
<evidence type="ECO:0000313" key="2">
    <source>
        <dbReference type="EMBL" id="MCJ8146820.1"/>
    </source>
</evidence>